<protein>
    <submittedName>
        <fullName evidence="4">Surface antigen</fullName>
    </submittedName>
</protein>
<dbReference type="InterPro" id="IPR007921">
    <property type="entry name" value="CHAP_dom"/>
</dbReference>
<dbReference type="Gene3D" id="3.90.1720.10">
    <property type="entry name" value="endopeptidase domain like (from Nostoc punctiforme)"/>
    <property type="match status" value="1"/>
</dbReference>
<accession>A0A448AFH0</accession>
<dbReference type="SUPFAM" id="SSF54001">
    <property type="entry name" value="Cysteine proteinases"/>
    <property type="match status" value="1"/>
</dbReference>
<dbReference type="Proteomes" id="UP000278419">
    <property type="component" value="Chromosome"/>
</dbReference>
<feature type="transmembrane region" description="Helical" evidence="2">
    <location>
        <begin position="227"/>
        <end position="249"/>
    </location>
</feature>
<keyword evidence="2" id="KW-0472">Membrane</keyword>
<keyword evidence="2" id="KW-1133">Transmembrane helix</keyword>
<evidence type="ECO:0000313" key="5">
    <source>
        <dbReference type="Proteomes" id="UP000278419"/>
    </source>
</evidence>
<dbReference type="GeneID" id="93962682"/>
<feature type="region of interest" description="Disordered" evidence="1">
    <location>
        <begin position="1"/>
        <end position="44"/>
    </location>
</feature>
<name>A0A448AFH0_STRAP</name>
<dbReference type="Pfam" id="PF18013">
    <property type="entry name" value="Phage_lysozyme2"/>
    <property type="match status" value="1"/>
</dbReference>
<gene>
    <name evidence="4" type="ORF">NCTC10713_00095</name>
</gene>
<dbReference type="Gene3D" id="2.70.70.10">
    <property type="entry name" value="Glucose Permease (Domain IIA)"/>
    <property type="match status" value="1"/>
</dbReference>
<dbReference type="InterPro" id="IPR011055">
    <property type="entry name" value="Dup_hybrid_motif"/>
</dbReference>
<evidence type="ECO:0000313" key="4">
    <source>
        <dbReference type="EMBL" id="VED97193.1"/>
    </source>
</evidence>
<dbReference type="AlphaFoldDB" id="A0A448AFH0"/>
<feature type="region of interest" description="Disordered" evidence="1">
    <location>
        <begin position="91"/>
        <end position="112"/>
    </location>
</feature>
<dbReference type="Gene3D" id="1.10.530.10">
    <property type="match status" value="1"/>
</dbReference>
<dbReference type="EMBL" id="LR134283">
    <property type="protein sequence ID" value="VED97193.1"/>
    <property type="molecule type" value="Genomic_DNA"/>
</dbReference>
<evidence type="ECO:0000259" key="3">
    <source>
        <dbReference type="PROSITE" id="PS50911"/>
    </source>
</evidence>
<dbReference type="Pfam" id="PF05257">
    <property type="entry name" value="CHAP"/>
    <property type="match status" value="1"/>
</dbReference>
<reference evidence="4 5" key="1">
    <citation type="submission" date="2018-12" db="EMBL/GenBank/DDBJ databases">
        <authorList>
            <consortium name="Pathogen Informatics"/>
        </authorList>
    </citation>
    <scope>NUCLEOTIDE SEQUENCE [LARGE SCALE GENOMIC DNA]</scope>
    <source>
        <strain evidence="4 5">NCTC10713</strain>
    </source>
</reference>
<feature type="domain" description="Peptidase C51" evidence="3">
    <location>
        <begin position="763"/>
        <end position="898"/>
    </location>
</feature>
<organism evidence="4 5">
    <name type="scientific">Streptococcus anginosus</name>
    <dbReference type="NCBI Taxonomy" id="1328"/>
    <lineage>
        <taxon>Bacteria</taxon>
        <taxon>Bacillati</taxon>
        <taxon>Bacillota</taxon>
        <taxon>Bacilli</taxon>
        <taxon>Lactobacillales</taxon>
        <taxon>Streptococcaceae</taxon>
        <taxon>Streptococcus</taxon>
        <taxon>Streptococcus anginosus group</taxon>
    </lineage>
</organism>
<keyword evidence="2" id="KW-0812">Transmembrane</keyword>
<dbReference type="InterPro" id="IPR041219">
    <property type="entry name" value="Phage_lysozyme2"/>
</dbReference>
<proteinExistence type="predicted"/>
<evidence type="ECO:0000256" key="2">
    <source>
        <dbReference type="SAM" id="Phobius"/>
    </source>
</evidence>
<dbReference type="InterPro" id="IPR038765">
    <property type="entry name" value="Papain-like_cys_pep_sf"/>
</dbReference>
<dbReference type="PROSITE" id="PS50911">
    <property type="entry name" value="CHAP"/>
    <property type="match status" value="1"/>
</dbReference>
<dbReference type="RefSeq" id="WP_003030354.1">
    <property type="nucleotide sequence ID" value="NZ_AP018548.1"/>
</dbReference>
<sequence>MADKDKTPRNRVVRNRQIKETVQRHNQSSARKAQKAAKADLKEANEELTKAKEAYEKAQEAFKAGKIDEEALENAKVKLRKAQEKQRIAKKVKKKVKKTNPTIGQKARQTGRKITTRAGQEFLEAGLSQDDTLADMVRINHQVRQTHVTARQAGKATGKGAKLAYRGAKGTVKIGVKGTKYTYRKARKGTLKATQATARTASKVAQSLVSVTKVAISAVTGLIANPITWIVAGIMGLLLFLIILISSIFSSNIVQQNEFTLNQSWLHISKVDRQKSSDKVDYYTDIDSILLYMNYRYGGEWEPDAKWNDGFGGKVTGALGFNHFSDALDDIWKEENQDIDNLKTMAELYTKGKEWIKLSKDDLEEYKEILDSQADTGKYLAYQELANPFYSSSDEKAETEYLTVTKRYGYTTKETIDPTTTLQAKTGQKLYAVMDGKITITTKDLKGEETKITNLIIEGKEARFIYYNVSNIRVKTDDPVRSGQELATVSGNTQKIAYAKKYGVVDDKDSSWLKDIRDKDVSYGYTQKTKKGKTNVWILVNPGFYFPFVKYAETTIVTQNSSEMSGRAKQFYDLVKKYLPNATDNGIAAIAGCFGVESSINPKRAEGDYLSPPVGASSRSWDDESWLTIGGPAIYGGGYPNIIHRGLGLGQFTDTSDGANRNTLLREFAKSRGKKWYSLDLQVEFMLEGDNPYYINIFKRIATSNGDIDNLTSEFLAKWEGVPGNKLAQRQAIAKQALAWFKQPNLAGGGALASSWNFPEEYRSKVENPPTQRAMTTQAGSGYSVGQCTWYAYNRLVELGSITDLSGVYGYLGNGQDWVGSLVAKGWRFSTVPIKGAVVSTAGGFDGTFALFGHVGIVEAVNADGSFLVSECNYAGRQDAIHFRVCQPAPYYTFAVSK</sequence>
<evidence type="ECO:0000256" key="1">
    <source>
        <dbReference type="SAM" id="MobiDB-lite"/>
    </source>
</evidence>